<protein>
    <submittedName>
        <fullName evidence="2">Uncharacterized protein</fullName>
    </submittedName>
</protein>
<organism evidence="2 3">
    <name type="scientific">Skeletonema marinoi</name>
    <dbReference type="NCBI Taxonomy" id="267567"/>
    <lineage>
        <taxon>Eukaryota</taxon>
        <taxon>Sar</taxon>
        <taxon>Stramenopiles</taxon>
        <taxon>Ochrophyta</taxon>
        <taxon>Bacillariophyta</taxon>
        <taxon>Coscinodiscophyceae</taxon>
        <taxon>Thalassiosirophycidae</taxon>
        <taxon>Thalassiosirales</taxon>
        <taxon>Skeletonemataceae</taxon>
        <taxon>Skeletonema</taxon>
        <taxon>Skeletonema marinoi-dohrnii complex</taxon>
    </lineage>
</organism>
<evidence type="ECO:0000256" key="1">
    <source>
        <dbReference type="SAM" id="MobiDB-lite"/>
    </source>
</evidence>
<comment type="caution">
    <text evidence="2">The sequence shown here is derived from an EMBL/GenBank/DDBJ whole genome shotgun (WGS) entry which is preliminary data.</text>
</comment>
<reference evidence="2" key="1">
    <citation type="submission" date="2023-06" db="EMBL/GenBank/DDBJ databases">
        <title>Survivors Of The Sea: Transcriptome response of Skeletonema marinoi to long-term dormancy.</title>
        <authorList>
            <person name="Pinder M.I.M."/>
            <person name="Kourtchenko O."/>
            <person name="Robertson E.K."/>
            <person name="Larsson T."/>
            <person name="Maumus F."/>
            <person name="Osuna-Cruz C.M."/>
            <person name="Vancaester E."/>
            <person name="Stenow R."/>
            <person name="Vandepoele K."/>
            <person name="Ploug H."/>
            <person name="Bruchert V."/>
            <person name="Godhe A."/>
            <person name="Topel M."/>
        </authorList>
    </citation>
    <scope>NUCLEOTIDE SEQUENCE</scope>
    <source>
        <strain evidence="2">R05AC</strain>
    </source>
</reference>
<gene>
    <name evidence="2" type="ORF">QTG54_016997</name>
</gene>
<sequence length="122" mass="13797">MRRIEALEVSDEELRAKECLRVEIGVDSTSNHNINSVRSQFHRRNNTTIGLQHQSFPPLVPQSSTTKKAKLAKLVRQLRSPETPEEKIAAARFVLQSGSSQNHSVIVRKTTKRVEGAKRKAR</sequence>
<keyword evidence="3" id="KW-1185">Reference proteome</keyword>
<feature type="compositionally biased region" description="Basic and acidic residues" evidence="1">
    <location>
        <begin position="112"/>
        <end position="122"/>
    </location>
</feature>
<proteinExistence type="predicted"/>
<dbReference type="EMBL" id="JATAAI010000073">
    <property type="protein sequence ID" value="KAK1732330.1"/>
    <property type="molecule type" value="Genomic_DNA"/>
</dbReference>
<accession>A0AAD9D476</accession>
<dbReference type="AlphaFoldDB" id="A0AAD9D476"/>
<dbReference type="Proteomes" id="UP001224775">
    <property type="component" value="Unassembled WGS sequence"/>
</dbReference>
<feature type="region of interest" description="Disordered" evidence="1">
    <location>
        <begin position="101"/>
        <end position="122"/>
    </location>
</feature>
<evidence type="ECO:0000313" key="3">
    <source>
        <dbReference type="Proteomes" id="UP001224775"/>
    </source>
</evidence>
<evidence type="ECO:0000313" key="2">
    <source>
        <dbReference type="EMBL" id="KAK1732330.1"/>
    </source>
</evidence>
<name>A0AAD9D476_9STRA</name>